<keyword evidence="2 4" id="KW-0728">SH3 domain</keyword>
<evidence type="ECO:0000256" key="4">
    <source>
        <dbReference type="PROSITE-ProRule" id="PRU00192"/>
    </source>
</evidence>
<dbReference type="PROSITE" id="PS50826">
    <property type="entry name" value="RUN"/>
    <property type="match status" value="1"/>
</dbReference>
<evidence type="ECO:0000259" key="6">
    <source>
        <dbReference type="PROSITE" id="PS50086"/>
    </source>
</evidence>
<dbReference type="SUPFAM" id="SSF140741">
    <property type="entry name" value="RUN domain-like"/>
    <property type="match status" value="1"/>
</dbReference>
<dbReference type="InterPro" id="IPR004012">
    <property type="entry name" value="Run_dom"/>
</dbReference>
<dbReference type="InterPro" id="IPR000195">
    <property type="entry name" value="Rab-GAP-TBC_dom"/>
</dbReference>
<evidence type="ECO:0000259" key="7">
    <source>
        <dbReference type="PROSITE" id="PS50826"/>
    </source>
</evidence>
<dbReference type="SMART" id="SM00164">
    <property type="entry name" value="TBC"/>
    <property type="match status" value="1"/>
</dbReference>
<proteinExistence type="inferred from homology"/>
<dbReference type="Pfam" id="PF00018">
    <property type="entry name" value="SH3_1"/>
    <property type="match status" value="1"/>
</dbReference>
<dbReference type="InterPro" id="IPR035969">
    <property type="entry name" value="Rab-GAP_TBC_sf"/>
</dbReference>
<feature type="domain" description="RUN" evidence="7">
    <location>
        <begin position="664"/>
        <end position="828"/>
    </location>
</feature>
<accession>A0A085MDV8</accession>
<dbReference type="SMART" id="SM00326">
    <property type="entry name" value="SH3"/>
    <property type="match status" value="1"/>
</dbReference>
<sequence length="859" mass="99112">MDIRLPQSKDLFGIMLISAARVTSVLPKLDNKTQRVLQRSEGIEMVGAHKGCAYHKANSAPPNGDFTTFVENEDENSLKKQSEKVCFGFSKKPSSLSTSFDSPCSAVIPSVIPAHLSSDVRRKACFCDEFGFKADADALECRNGLYETKLVNEDSKLRLKWIAYFEFTFNKVVEDLTWEKVESFLPKSKQLSELVRQGVPHSLRPYVWPRLCGAMCKRQMTDFSYKDILKTVKEEDTVVFKQIEKDLLRTLPNNICFSHVDSIGVKRLRQVLHALSYVFPEVGYCQGMGVIVAILLLFMEEESVFWMMFTVVEDLLPSQYYSDPLFGAMIDQRVFRRLINELLPKVDSVLNNHDIEPSLISLHWFLTLYSSSLPFPVLLRIWDMFFYEGSTVLFKVALALLKSKENNLRILTNSAEVFNLLSELPSLFTNAEMLLSIVDSFSSSVTEKRLARLRSKESHYMMANQADNTALIDSLRKRRHSRFLKRSQSMVSSLSVLRQRAISQCSSLADLEDEIKNVKQTELILQLREAVQLVAKQMMESNAASYTGADVQPKRWSLLDHGLKLLSQADYSVASHENDYQVYLDNHQSSQKFARALVDFERHDEDELGFRKDDMITVISRKDEHCWIGEIKGVRGWFPAKFVELLSDQLRDYSSFPDDPDSEKMENVVRNRFCSALKSIFEYGIKKSSLLGRRVHPWLFIESVASEEVNCKDICPVKNRLMLCQTFQLDEDGRVLTPEELLYKAWHYINVTHDLCRASMDVKFRSFICLGLNEQVLHLWFELLCSAGTVVRRWYHAWSFIRSPGWIQVKCELRVLAQFMFHLSSGWELPANQRRLGDQPIRESVREMLVKHHLFSWEM</sequence>
<evidence type="ECO:0000256" key="3">
    <source>
        <dbReference type="ARBA" id="ARBA00030864"/>
    </source>
</evidence>
<evidence type="ECO:0000256" key="2">
    <source>
        <dbReference type="ARBA" id="ARBA00022443"/>
    </source>
</evidence>
<dbReference type="SMART" id="SM00593">
    <property type="entry name" value="RUN"/>
    <property type="match status" value="1"/>
</dbReference>
<dbReference type="InterPro" id="IPR050302">
    <property type="entry name" value="Rab_GAP_TBC_domain"/>
</dbReference>
<dbReference type="PROSITE" id="PS50086">
    <property type="entry name" value="TBC_RABGAP"/>
    <property type="match status" value="1"/>
</dbReference>
<dbReference type="InterPro" id="IPR036028">
    <property type="entry name" value="SH3-like_dom_sf"/>
</dbReference>
<dbReference type="GO" id="GO:0005096">
    <property type="term" value="F:GTPase activator activity"/>
    <property type="evidence" value="ECO:0007669"/>
    <property type="project" value="TreeGrafter"/>
</dbReference>
<feature type="domain" description="Rab-GAP TBC" evidence="6">
    <location>
        <begin position="198"/>
        <end position="389"/>
    </location>
</feature>
<dbReference type="EMBL" id="KL363200">
    <property type="protein sequence ID" value="KFD55404.1"/>
    <property type="molecule type" value="Genomic_DNA"/>
</dbReference>
<dbReference type="Gene3D" id="1.10.8.270">
    <property type="entry name" value="putative rabgap domain of human tbc1 domain family member 14 like domains"/>
    <property type="match status" value="1"/>
</dbReference>
<dbReference type="Gene3D" id="1.10.472.80">
    <property type="entry name" value="Ypt/Rab-GAP domain of gyp1p, domain 3"/>
    <property type="match status" value="1"/>
</dbReference>
<keyword evidence="9" id="KW-1185">Reference proteome</keyword>
<dbReference type="Gene3D" id="1.20.58.900">
    <property type="match status" value="1"/>
</dbReference>
<dbReference type="FunFam" id="1.10.8.270:FF:000013">
    <property type="entry name" value="Small G protein signaling modulator 3"/>
    <property type="match status" value="1"/>
</dbReference>
<organism evidence="8 9">
    <name type="scientific">Trichuris suis</name>
    <name type="common">pig whipworm</name>
    <dbReference type="NCBI Taxonomy" id="68888"/>
    <lineage>
        <taxon>Eukaryota</taxon>
        <taxon>Metazoa</taxon>
        <taxon>Ecdysozoa</taxon>
        <taxon>Nematoda</taxon>
        <taxon>Enoplea</taxon>
        <taxon>Dorylaimia</taxon>
        <taxon>Trichinellida</taxon>
        <taxon>Trichuridae</taxon>
        <taxon>Trichuris</taxon>
    </lineage>
</organism>
<comment type="similarity">
    <text evidence="1">Belongs to the small G protein signaling modulator family.</text>
</comment>
<dbReference type="Pfam" id="PF02759">
    <property type="entry name" value="RUN"/>
    <property type="match status" value="1"/>
</dbReference>
<dbReference type="Pfam" id="PF00566">
    <property type="entry name" value="RabGAP-TBC"/>
    <property type="match status" value="1"/>
</dbReference>
<dbReference type="Proteomes" id="UP000030764">
    <property type="component" value="Unassembled WGS sequence"/>
</dbReference>
<dbReference type="InterPro" id="IPR037213">
    <property type="entry name" value="Run_dom_sf"/>
</dbReference>
<dbReference type="AlphaFoldDB" id="A0A085MDV8"/>
<dbReference type="GO" id="GO:0031267">
    <property type="term" value="F:small GTPase binding"/>
    <property type="evidence" value="ECO:0007669"/>
    <property type="project" value="TreeGrafter"/>
</dbReference>
<evidence type="ECO:0000256" key="1">
    <source>
        <dbReference type="ARBA" id="ARBA00006296"/>
    </source>
</evidence>
<evidence type="ECO:0000259" key="5">
    <source>
        <dbReference type="PROSITE" id="PS50002"/>
    </source>
</evidence>
<feature type="domain" description="SH3" evidence="5">
    <location>
        <begin position="589"/>
        <end position="648"/>
    </location>
</feature>
<name>A0A085MDV8_9BILA</name>
<dbReference type="PANTHER" id="PTHR47219:SF13">
    <property type="entry name" value="RUN AND TBC1 DOMAIN-CONTAINING PROTEIN 3"/>
    <property type="match status" value="1"/>
</dbReference>
<reference evidence="8 9" key="1">
    <citation type="journal article" date="2014" name="Nat. Genet.">
        <title>Genome and transcriptome of the porcine whipworm Trichuris suis.</title>
        <authorList>
            <person name="Jex A.R."/>
            <person name="Nejsum P."/>
            <person name="Schwarz E.M."/>
            <person name="Hu L."/>
            <person name="Young N.D."/>
            <person name="Hall R.S."/>
            <person name="Korhonen P.K."/>
            <person name="Liao S."/>
            <person name="Thamsborg S."/>
            <person name="Xia J."/>
            <person name="Xu P."/>
            <person name="Wang S."/>
            <person name="Scheerlinck J.P."/>
            <person name="Hofmann A."/>
            <person name="Sternberg P.W."/>
            <person name="Wang J."/>
            <person name="Gasser R.B."/>
        </authorList>
    </citation>
    <scope>NUCLEOTIDE SEQUENCE [LARGE SCALE GENOMIC DNA]</scope>
    <source>
        <strain evidence="8">DCEP-RM93M</strain>
    </source>
</reference>
<protein>
    <recommendedName>
        <fullName evidence="3">RUN and TBC1 domain-containing protein 3</fullName>
    </recommendedName>
</protein>
<dbReference type="SUPFAM" id="SSF47923">
    <property type="entry name" value="Ypt/Rab-GAP domain of gyp1p"/>
    <property type="match status" value="2"/>
</dbReference>
<evidence type="ECO:0000313" key="8">
    <source>
        <dbReference type="EMBL" id="KFD55404.1"/>
    </source>
</evidence>
<dbReference type="PANTHER" id="PTHR47219">
    <property type="entry name" value="RAB GTPASE-ACTIVATING PROTEIN 1-LIKE"/>
    <property type="match status" value="1"/>
</dbReference>
<evidence type="ECO:0000313" key="9">
    <source>
        <dbReference type="Proteomes" id="UP000030764"/>
    </source>
</evidence>
<dbReference type="Gene3D" id="1.10.10.750">
    <property type="entry name" value="Ypt/Rab-GAP domain of gyp1p, domain 1"/>
    <property type="match status" value="1"/>
</dbReference>
<gene>
    <name evidence="8" type="ORF">M513_03744</name>
</gene>
<dbReference type="SUPFAM" id="SSF50044">
    <property type="entry name" value="SH3-domain"/>
    <property type="match status" value="1"/>
</dbReference>
<dbReference type="InterPro" id="IPR001452">
    <property type="entry name" value="SH3_domain"/>
</dbReference>
<dbReference type="PROSITE" id="PS50002">
    <property type="entry name" value="SH3"/>
    <property type="match status" value="1"/>
</dbReference>